<dbReference type="EMBL" id="JAPDRK010000016">
    <property type="protein sequence ID" value="KAJ9605296.1"/>
    <property type="molecule type" value="Genomic_DNA"/>
</dbReference>
<reference evidence="1" key="1">
    <citation type="submission" date="2022-10" db="EMBL/GenBank/DDBJ databases">
        <title>Culturing micro-colonial fungi from biological soil crusts in the Mojave desert and describing Neophaeococcomyces mojavensis, and introducing the new genera and species Taxawa tesnikishii.</title>
        <authorList>
            <person name="Kurbessoian T."/>
            <person name="Stajich J.E."/>
        </authorList>
    </citation>
    <scope>NUCLEOTIDE SEQUENCE</scope>
    <source>
        <strain evidence="1">TK_41</strain>
    </source>
</reference>
<evidence type="ECO:0000313" key="1">
    <source>
        <dbReference type="EMBL" id="KAJ9605296.1"/>
    </source>
</evidence>
<dbReference type="CDD" id="cd18186">
    <property type="entry name" value="BTB_POZ_ZBTB_KLHL-like"/>
    <property type="match status" value="1"/>
</dbReference>
<protein>
    <recommendedName>
        <fullName evidence="3">BTB domain-containing protein</fullName>
    </recommendedName>
</protein>
<evidence type="ECO:0000313" key="2">
    <source>
        <dbReference type="Proteomes" id="UP001172673"/>
    </source>
</evidence>
<sequence length="327" mass="37268">MAPRRDRDLTFDPTGDVLLILTENKSNRPNQQLEAKVSSRHLALASEVFRVMFDGGFKERIGPGQPIRRVPLPDDDAKAMMILLGILHGLSGRVPKTIRLRTFVKIGILVDKYQLQEAVEVYVDRWFQPLWDAAEYETCAGLAKWIFLTSAFNLDSEFKMMTWYAIYRGDQSIYDHGLPLPAAICTEIDRQRTTALEGLLDYLRDLIKRYTARGRPQCSELCDALVLGDLIKKLTRVGLYPVPEVIDASWTLETLFWKVKHLKFLSLCQSAAALPDQDPSGSELEWVPEARDCNLTCAIRAKVNELTAETHGLELPFETTRRRRSDR</sequence>
<dbReference type="Gene3D" id="3.30.710.10">
    <property type="entry name" value="Potassium Channel Kv1.1, Chain A"/>
    <property type="match status" value="1"/>
</dbReference>
<proteinExistence type="predicted"/>
<accession>A0AA38X1X1</accession>
<keyword evidence="2" id="KW-1185">Reference proteome</keyword>
<organism evidence="1 2">
    <name type="scientific">Cladophialophora chaetospira</name>
    <dbReference type="NCBI Taxonomy" id="386627"/>
    <lineage>
        <taxon>Eukaryota</taxon>
        <taxon>Fungi</taxon>
        <taxon>Dikarya</taxon>
        <taxon>Ascomycota</taxon>
        <taxon>Pezizomycotina</taxon>
        <taxon>Eurotiomycetes</taxon>
        <taxon>Chaetothyriomycetidae</taxon>
        <taxon>Chaetothyriales</taxon>
        <taxon>Herpotrichiellaceae</taxon>
        <taxon>Cladophialophora</taxon>
    </lineage>
</organism>
<comment type="caution">
    <text evidence="1">The sequence shown here is derived from an EMBL/GenBank/DDBJ whole genome shotgun (WGS) entry which is preliminary data.</text>
</comment>
<dbReference type="Proteomes" id="UP001172673">
    <property type="component" value="Unassembled WGS sequence"/>
</dbReference>
<evidence type="ECO:0008006" key="3">
    <source>
        <dbReference type="Google" id="ProtNLM"/>
    </source>
</evidence>
<gene>
    <name evidence="1" type="ORF">H2200_009953</name>
</gene>
<dbReference type="AlphaFoldDB" id="A0AA38X1X1"/>
<name>A0AA38X1X1_9EURO</name>
<dbReference type="InterPro" id="IPR011333">
    <property type="entry name" value="SKP1/BTB/POZ_sf"/>
</dbReference>